<comment type="caution">
    <text evidence="1">The sequence shown here is derived from an EMBL/GenBank/DDBJ whole genome shotgun (WGS) entry which is preliminary data.</text>
</comment>
<evidence type="ECO:0000313" key="2">
    <source>
        <dbReference type="Proteomes" id="UP000738349"/>
    </source>
</evidence>
<dbReference type="Proteomes" id="UP000738349">
    <property type="component" value="Unassembled WGS sequence"/>
</dbReference>
<dbReference type="OrthoDB" id="10039566at2759"/>
<name>A0A9P9F812_9HYPO</name>
<accession>A0A9P9F812</accession>
<evidence type="ECO:0000313" key="1">
    <source>
        <dbReference type="EMBL" id="KAH7157088.1"/>
    </source>
</evidence>
<organism evidence="1 2">
    <name type="scientific">Dactylonectria macrodidyma</name>
    <dbReference type="NCBI Taxonomy" id="307937"/>
    <lineage>
        <taxon>Eukaryota</taxon>
        <taxon>Fungi</taxon>
        <taxon>Dikarya</taxon>
        <taxon>Ascomycota</taxon>
        <taxon>Pezizomycotina</taxon>
        <taxon>Sordariomycetes</taxon>
        <taxon>Hypocreomycetidae</taxon>
        <taxon>Hypocreales</taxon>
        <taxon>Nectriaceae</taxon>
        <taxon>Dactylonectria</taxon>
    </lineage>
</organism>
<keyword evidence="2" id="KW-1185">Reference proteome</keyword>
<gene>
    <name evidence="1" type="ORF">EDB81DRAFT_412921</name>
</gene>
<dbReference type="Pfam" id="PF12505">
    <property type="entry name" value="DUF3712"/>
    <property type="match status" value="1"/>
</dbReference>
<proteinExistence type="predicted"/>
<sequence length="285" mass="31042">MNVADSTLFKDYARPILQPEASGKAQGRSSPSIMSSVLQCLVNPPKLEVSRIKLTYVSEDTFTMAIESRITGTGPISSTISPMVLDLTFNDFAFGKLALLEVRTRFLGTRVVVQEQNIAITDATTFRAFVRSIMVDNDTSFQLDNGTCTVRALGVTAHCNYTLDVPVQAMRGPRATLRMLSRSNEGDDGITITVRVRNPSPVELDHGVCAFELRNDKGECMAELSGQLKIVRGQFDLNLHGTTRTGVAPSDKVRLVGVGEGASSWCNDFDAILDLKAEFAGLFRA</sequence>
<reference evidence="1" key="1">
    <citation type="journal article" date="2021" name="Nat. Commun.">
        <title>Genetic determinants of endophytism in the Arabidopsis root mycobiome.</title>
        <authorList>
            <person name="Mesny F."/>
            <person name="Miyauchi S."/>
            <person name="Thiergart T."/>
            <person name="Pickel B."/>
            <person name="Atanasova L."/>
            <person name="Karlsson M."/>
            <person name="Huettel B."/>
            <person name="Barry K.W."/>
            <person name="Haridas S."/>
            <person name="Chen C."/>
            <person name="Bauer D."/>
            <person name="Andreopoulos W."/>
            <person name="Pangilinan J."/>
            <person name="LaButti K."/>
            <person name="Riley R."/>
            <person name="Lipzen A."/>
            <person name="Clum A."/>
            <person name="Drula E."/>
            <person name="Henrissat B."/>
            <person name="Kohler A."/>
            <person name="Grigoriev I.V."/>
            <person name="Martin F.M."/>
            <person name="Hacquard S."/>
        </authorList>
    </citation>
    <scope>NUCLEOTIDE SEQUENCE</scope>
    <source>
        <strain evidence="1">MPI-CAGE-AT-0147</strain>
    </source>
</reference>
<dbReference type="EMBL" id="JAGMUV010000005">
    <property type="protein sequence ID" value="KAH7157088.1"/>
    <property type="molecule type" value="Genomic_DNA"/>
</dbReference>
<protein>
    <submittedName>
        <fullName evidence="1">Uncharacterized protein</fullName>
    </submittedName>
</protein>
<dbReference type="InterPro" id="IPR022185">
    <property type="entry name" value="DUF3712"/>
</dbReference>
<dbReference type="AlphaFoldDB" id="A0A9P9F812"/>